<feature type="coiled-coil region" evidence="3">
    <location>
        <begin position="101"/>
        <end position="128"/>
    </location>
</feature>
<dbReference type="InterPro" id="IPR058636">
    <property type="entry name" value="Beta-barrel_YknX"/>
</dbReference>
<accession>D6LFZ2</accession>
<feature type="domain" description="Multidrug resistance protein MdtA-like C-terminal permuted SH3" evidence="5">
    <location>
        <begin position="288"/>
        <end position="341"/>
    </location>
</feature>
<gene>
    <name evidence="7" type="ORF">HMPREF0400_00641</name>
</gene>
<keyword evidence="4" id="KW-1133">Transmembrane helix</keyword>
<evidence type="ECO:0000256" key="1">
    <source>
        <dbReference type="ARBA" id="ARBA00009477"/>
    </source>
</evidence>
<dbReference type="InterPro" id="IPR051909">
    <property type="entry name" value="MFP_Cation_Efflux"/>
</dbReference>
<dbReference type="Gene3D" id="2.40.420.20">
    <property type="match status" value="1"/>
</dbReference>
<comment type="similarity">
    <text evidence="1">Belongs to the membrane fusion protein (MFP) (TC 8.A.1) family.</text>
</comment>
<evidence type="ECO:0000259" key="6">
    <source>
        <dbReference type="Pfam" id="PF25990"/>
    </source>
</evidence>
<sequence length="379" mass="42870">MKNIFKGKLKFVILLLVLIFILFYYFTHRGKKEEVYVDEYSYMKVEQTDEIGTINLNGYVKANNPIGIFVDKKLKVKEVFIKNGDFVEKGQILMTFDDDETNKLNRSIEKERINLEKIQRDLNTTRELYKLGGASKDEVRNLEDSARITQLNIDEYVEVLSKTATEVRSPVDGVVSNLKAQENYLVDTDSSLLEIIDADDLRIIVEIPEYNTQTVKLGQSIKVRQDISDDDKVYDGEITKISRLSTTSSMTGENVLEAEVKTNETIPNLVPGFKIKAVLQLKSDVKNIIIPKIALQNEEGKYFVYTLDEKNTIKKKTITIKNIVGDNIIVLSGLNPGEEIVLTPDNRLRDGLVLAEGDNHNSSEEVTSVPADKAKVIVN</sequence>
<keyword evidence="2" id="KW-0813">Transport</keyword>
<dbReference type="Pfam" id="PF25967">
    <property type="entry name" value="RND-MFP_C"/>
    <property type="match status" value="1"/>
</dbReference>
<dbReference type="Pfam" id="PF25990">
    <property type="entry name" value="Beta-barrel_YknX"/>
    <property type="match status" value="1"/>
</dbReference>
<keyword evidence="4" id="KW-0812">Transmembrane</keyword>
<dbReference type="GO" id="GO:0060003">
    <property type="term" value="P:copper ion export"/>
    <property type="evidence" value="ECO:0007669"/>
    <property type="project" value="TreeGrafter"/>
</dbReference>
<dbReference type="GO" id="GO:0022857">
    <property type="term" value="F:transmembrane transporter activity"/>
    <property type="evidence" value="ECO:0007669"/>
    <property type="project" value="InterPro"/>
</dbReference>
<evidence type="ECO:0000256" key="4">
    <source>
        <dbReference type="SAM" id="Phobius"/>
    </source>
</evidence>
<dbReference type="GO" id="GO:0015679">
    <property type="term" value="P:plasma membrane copper ion transport"/>
    <property type="evidence" value="ECO:0007669"/>
    <property type="project" value="TreeGrafter"/>
</dbReference>
<dbReference type="Gene3D" id="2.40.30.170">
    <property type="match status" value="1"/>
</dbReference>
<feature type="transmembrane region" description="Helical" evidence="4">
    <location>
        <begin position="9"/>
        <end position="26"/>
    </location>
</feature>
<evidence type="ECO:0000313" key="7">
    <source>
        <dbReference type="EMBL" id="EFG29077.2"/>
    </source>
</evidence>
<evidence type="ECO:0000256" key="3">
    <source>
        <dbReference type="SAM" id="Coils"/>
    </source>
</evidence>
<reference evidence="7 8" key="1">
    <citation type="submission" date="2010-03" db="EMBL/GenBank/DDBJ databases">
        <title>The Genome Sequence of Fusobacterium sp. 1_1_41FAA.</title>
        <authorList>
            <consortium name="The Broad Institute Genome Sequencing Platform"/>
            <person name="Ward D."/>
            <person name="Earl A."/>
            <person name="Feldgarden M."/>
            <person name="Gevers D."/>
            <person name="Young S.K."/>
            <person name="Zeng Q."/>
            <person name="Koehrsen M."/>
            <person name="Alvarado L."/>
            <person name="Berlin A."/>
            <person name="Borenstein D."/>
            <person name="Chapman S."/>
            <person name="Chen Z."/>
            <person name="Engels R."/>
            <person name="Freedman E."/>
            <person name="Gellesch M."/>
            <person name="Goldberg J."/>
            <person name="Griggs A."/>
            <person name="Gujja S."/>
            <person name="Heilman E."/>
            <person name="Heiman D."/>
            <person name="Hepburn T."/>
            <person name="Howarth C."/>
            <person name="Jen D."/>
            <person name="Larson L."/>
            <person name="Mehta T."/>
            <person name="Park D."/>
            <person name="Pearson M."/>
            <person name="Richards J."/>
            <person name="Roberts A."/>
            <person name="Saif S."/>
            <person name="Shea T."/>
            <person name="Shenoy N."/>
            <person name="Sisk P."/>
            <person name="Stolte C."/>
            <person name="Sykes S."/>
            <person name="Walk T."/>
            <person name="White J."/>
            <person name="Yandava C."/>
            <person name="Strauss J.C."/>
            <person name="Ambrose C.E."/>
            <person name="Allen-Vercoe E."/>
            <person name="Haas B."/>
            <person name="Henn M.R."/>
            <person name="Nusbaum C."/>
            <person name="Birren B."/>
        </authorList>
    </citation>
    <scope>NUCLEOTIDE SEQUENCE [LARGE SCALE GENOMIC DNA]</scope>
    <source>
        <strain evidence="7 8">1_1_41FAA</strain>
    </source>
</reference>
<evidence type="ECO:0000313" key="8">
    <source>
        <dbReference type="Proteomes" id="UP000003964"/>
    </source>
</evidence>
<evidence type="ECO:0000256" key="2">
    <source>
        <dbReference type="ARBA" id="ARBA00022448"/>
    </source>
</evidence>
<dbReference type="NCBIfam" id="TIGR01730">
    <property type="entry name" value="RND_mfp"/>
    <property type="match status" value="1"/>
</dbReference>
<dbReference type="GO" id="GO:0030313">
    <property type="term" value="C:cell envelope"/>
    <property type="evidence" value="ECO:0007669"/>
    <property type="project" value="TreeGrafter"/>
</dbReference>
<dbReference type="Gene3D" id="2.40.50.100">
    <property type="match status" value="1"/>
</dbReference>
<dbReference type="AlphaFoldDB" id="D6LFZ2"/>
<dbReference type="InterPro" id="IPR006143">
    <property type="entry name" value="RND_pump_MFP"/>
</dbReference>
<dbReference type="SUPFAM" id="SSF111369">
    <property type="entry name" value="HlyD-like secretion proteins"/>
    <property type="match status" value="1"/>
</dbReference>
<dbReference type="EMBL" id="GG770381">
    <property type="protein sequence ID" value="EFG29077.2"/>
    <property type="molecule type" value="Genomic_DNA"/>
</dbReference>
<feature type="domain" description="YknX-like beta-barrel" evidence="6">
    <location>
        <begin position="204"/>
        <end position="275"/>
    </location>
</feature>
<keyword evidence="4" id="KW-0472">Membrane</keyword>
<dbReference type="Gene3D" id="1.10.287.470">
    <property type="entry name" value="Helix hairpin bin"/>
    <property type="match status" value="1"/>
</dbReference>
<dbReference type="Proteomes" id="UP000003964">
    <property type="component" value="Unassembled WGS sequence"/>
</dbReference>
<evidence type="ECO:0000259" key="5">
    <source>
        <dbReference type="Pfam" id="PF25967"/>
    </source>
</evidence>
<dbReference type="PANTHER" id="PTHR30097:SF4">
    <property type="entry name" value="SLR6042 PROTEIN"/>
    <property type="match status" value="1"/>
</dbReference>
<dbReference type="PANTHER" id="PTHR30097">
    <property type="entry name" value="CATION EFFLUX SYSTEM PROTEIN CUSB"/>
    <property type="match status" value="1"/>
</dbReference>
<dbReference type="RefSeq" id="WP_008820629.1">
    <property type="nucleotide sequence ID" value="NZ_GG770381.1"/>
</dbReference>
<proteinExistence type="inferred from homology"/>
<organism evidence="7 8">
    <name type="scientific">Fusobacterium periodonticum 1_1_41FAA</name>
    <dbReference type="NCBI Taxonomy" id="469621"/>
    <lineage>
        <taxon>Bacteria</taxon>
        <taxon>Fusobacteriati</taxon>
        <taxon>Fusobacteriota</taxon>
        <taxon>Fusobacteriia</taxon>
        <taxon>Fusobacteriales</taxon>
        <taxon>Fusobacteriaceae</taxon>
        <taxon>Fusobacterium</taxon>
    </lineage>
</organism>
<name>D6LFZ2_9FUSO</name>
<protein>
    <submittedName>
        <fullName evidence="7">Periplasmic component of efflux system</fullName>
    </submittedName>
</protein>
<keyword evidence="3" id="KW-0175">Coiled coil</keyword>
<dbReference type="GO" id="GO:0016020">
    <property type="term" value="C:membrane"/>
    <property type="evidence" value="ECO:0007669"/>
    <property type="project" value="InterPro"/>
</dbReference>
<dbReference type="InterPro" id="IPR058627">
    <property type="entry name" value="MdtA-like_C"/>
</dbReference>